<accession>A0A849BPS2</accession>
<evidence type="ECO:0000256" key="4">
    <source>
        <dbReference type="ARBA" id="ARBA00022801"/>
    </source>
</evidence>
<keyword evidence="4" id="KW-0378">Hydrolase</keyword>
<comment type="caution">
    <text evidence="10">The sequence shown here is derived from an EMBL/GenBank/DDBJ whole genome shotgun (WGS) entry which is preliminary data.</text>
</comment>
<dbReference type="GO" id="GO:0004565">
    <property type="term" value="F:beta-galactosidase activity"/>
    <property type="evidence" value="ECO:0007669"/>
    <property type="project" value="UniProtKB-EC"/>
</dbReference>
<dbReference type="SUPFAM" id="SSF51445">
    <property type="entry name" value="(Trans)glycosidases"/>
    <property type="match status" value="1"/>
</dbReference>
<dbReference type="InterPro" id="IPR017853">
    <property type="entry name" value="GH"/>
</dbReference>
<dbReference type="SUPFAM" id="SSF49303">
    <property type="entry name" value="beta-Galactosidase/glucuronidase domain"/>
    <property type="match status" value="2"/>
</dbReference>
<evidence type="ECO:0000259" key="9">
    <source>
        <dbReference type="Pfam" id="PF16353"/>
    </source>
</evidence>
<dbReference type="PANTHER" id="PTHR46323:SF2">
    <property type="entry name" value="BETA-GALACTOSIDASE"/>
    <property type="match status" value="1"/>
</dbReference>
<dbReference type="Pfam" id="PF16353">
    <property type="entry name" value="LacZ_4"/>
    <property type="match status" value="1"/>
</dbReference>
<dbReference type="Gene3D" id="2.60.120.260">
    <property type="entry name" value="Galactose-binding domain-like"/>
    <property type="match status" value="1"/>
</dbReference>
<evidence type="ECO:0000256" key="5">
    <source>
        <dbReference type="ARBA" id="ARBA00023295"/>
    </source>
</evidence>
<sequence length="677" mass="73276">MPALPAHLESTAPGSGRRCAPRARVRSDAPELDLSGTWRFRLWPTALGGGEDDAALAALSEPGAVPSSGAAEGWDDLPVPSHWVMHGDGRYGRPWYTNVVYPFPVDPPHVPTENPTGDHLRSFTVPDEDAWTGAERHVLRLDGVESAWRAWLNGVEVGTGTGSRLQQELDVTGLVRPGENALLLRVHQWSAATYLEDQDQWWLPGVFREVALLARPAGALDDVALDAGYDHRTGAGRLDVRVTAGADAYPVVLRAPELGVEVTWESADDVAPVDVDAVEPWSAEVPRLYDVEVSSRGETASLRAGFRTVEIAGDQFLVNGRRVVFRGVNRHEVAADRGRVFDEAHAREDLALMKRHGVDSIRTSHYPPHPRLLDLMDEMGFWVVLENDLETHGFELTPGAPWRGNPSDDPAWEEAYRDRVARTVERDRNHACVVLWSLGNEAGTGRNLAAAAAEIRRRDSTRPIHYEGDHTAAYTDVYSRMYPTLEEVEAIGSGVGPVRWTTPAQAAAVRAQPFLMCEYVHAMGNGPGAVAEYDALTWRHPRVHGGFVWEWRDHGLAHATEDGTPFFAYGGDFGEPIHDGNFVTDGLVLSDGTPSPGLAEWAAVVGAVQLALHPAGTGAGPLLEVTNRRHTASTADLALSWRVERDGEVVASGDLEAAPVEAGGGAVLGLPDPAAAA</sequence>
<dbReference type="Pfam" id="PF02836">
    <property type="entry name" value="Glyco_hydro_2_C"/>
    <property type="match status" value="1"/>
</dbReference>
<evidence type="ECO:0000256" key="1">
    <source>
        <dbReference type="ARBA" id="ARBA00001412"/>
    </source>
</evidence>
<dbReference type="InterPro" id="IPR013783">
    <property type="entry name" value="Ig-like_fold"/>
</dbReference>
<dbReference type="PANTHER" id="PTHR46323">
    <property type="entry name" value="BETA-GALACTOSIDASE"/>
    <property type="match status" value="1"/>
</dbReference>
<evidence type="ECO:0000256" key="2">
    <source>
        <dbReference type="ARBA" id="ARBA00007401"/>
    </source>
</evidence>
<evidence type="ECO:0000259" key="8">
    <source>
        <dbReference type="Pfam" id="PF02837"/>
    </source>
</evidence>
<feature type="region of interest" description="Disordered" evidence="6">
    <location>
        <begin position="1"/>
        <end position="24"/>
    </location>
</feature>
<dbReference type="AlphaFoldDB" id="A0A849BPS2"/>
<evidence type="ECO:0000256" key="6">
    <source>
        <dbReference type="SAM" id="MobiDB-lite"/>
    </source>
</evidence>
<comment type="similarity">
    <text evidence="2">Belongs to the glycosyl hydrolase 2 family.</text>
</comment>
<keyword evidence="11" id="KW-1185">Reference proteome</keyword>
<evidence type="ECO:0000256" key="3">
    <source>
        <dbReference type="ARBA" id="ARBA00012756"/>
    </source>
</evidence>
<organism evidence="10 11">
    <name type="scientific">Pseudokineococcus marinus</name>
    <dbReference type="NCBI Taxonomy" id="351215"/>
    <lineage>
        <taxon>Bacteria</taxon>
        <taxon>Bacillati</taxon>
        <taxon>Actinomycetota</taxon>
        <taxon>Actinomycetes</taxon>
        <taxon>Kineosporiales</taxon>
        <taxon>Kineosporiaceae</taxon>
        <taxon>Pseudokineococcus</taxon>
    </lineage>
</organism>
<feature type="domain" description="Glycoside hydrolase family 2 catalytic" evidence="7">
    <location>
        <begin position="309"/>
        <end position="607"/>
    </location>
</feature>
<proteinExistence type="inferred from homology"/>
<dbReference type="GO" id="GO:0005990">
    <property type="term" value="P:lactose catabolic process"/>
    <property type="evidence" value="ECO:0007669"/>
    <property type="project" value="TreeGrafter"/>
</dbReference>
<protein>
    <recommendedName>
        <fullName evidence="3">beta-galactosidase</fullName>
        <ecNumber evidence="3">3.2.1.23</ecNumber>
    </recommendedName>
</protein>
<evidence type="ECO:0000259" key="7">
    <source>
        <dbReference type="Pfam" id="PF02836"/>
    </source>
</evidence>
<dbReference type="Gene3D" id="3.20.20.80">
    <property type="entry name" value="Glycosidases"/>
    <property type="match status" value="1"/>
</dbReference>
<reference evidence="10 11" key="1">
    <citation type="submission" date="2020-05" db="EMBL/GenBank/DDBJ databases">
        <title>MicrobeNet Type strains.</title>
        <authorList>
            <person name="Nicholson A.C."/>
        </authorList>
    </citation>
    <scope>NUCLEOTIDE SEQUENCE [LARGE SCALE GENOMIC DNA]</scope>
    <source>
        <strain evidence="10 11">JCM 14547</strain>
    </source>
</reference>
<feature type="domain" description="Beta-galactosidase" evidence="9">
    <location>
        <begin position="623"/>
        <end position="673"/>
    </location>
</feature>
<dbReference type="InterPro" id="IPR023232">
    <property type="entry name" value="Glyco_hydro_2_AS"/>
</dbReference>
<dbReference type="InterPro" id="IPR006103">
    <property type="entry name" value="Glyco_hydro_2_cat"/>
</dbReference>
<dbReference type="GO" id="GO:0009341">
    <property type="term" value="C:beta-galactosidase complex"/>
    <property type="evidence" value="ECO:0007669"/>
    <property type="project" value="TreeGrafter"/>
</dbReference>
<gene>
    <name evidence="10" type="ORF">HLB09_07870</name>
</gene>
<evidence type="ECO:0000313" key="10">
    <source>
        <dbReference type="EMBL" id="NNH23007.1"/>
    </source>
</evidence>
<dbReference type="Proteomes" id="UP000555552">
    <property type="component" value="Unassembled WGS sequence"/>
</dbReference>
<dbReference type="PRINTS" id="PR00132">
    <property type="entry name" value="GLHYDRLASE2"/>
</dbReference>
<dbReference type="EC" id="3.2.1.23" evidence="3"/>
<dbReference type="Gene3D" id="2.60.40.10">
    <property type="entry name" value="Immunoglobulins"/>
    <property type="match status" value="2"/>
</dbReference>
<keyword evidence="5" id="KW-0326">Glycosidase</keyword>
<dbReference type="PROSITE" id="PS00608">
    <property type="entry name" value="GLYCOSYL_HYDROL_F2_2"/>
    <property type="match status" value="1"/>
</dbReference>
<dbReference type="EMBL" id="JABEMA010000089">
    <property type="protein sequence ID" value="NNH23007.1"/>
    <property type="molecule type" value="Genomic_DNA"/>
</dbReference>
<dbReference type="InterPro" id="IPR036156">
    <property type="entry name" value="Beta-gal/glucu_dom_sf"/>
</dbReference>
<comment type="catalytic activity">
    <reaction evidence="1">
        <text>Hydrolysis of terminal non-reducing beta-D-galactose residues in beta-D-galactosides.</text>
        <dbReference type="EC" id="3.2.1.23"/>
    </reaction>
</comment>
<dbReference type="InterPro" id="IPR006104">
    <property type="entry name" value="Glyco_hydro_2_N"/>
</dbReference>
<evidence type="ECO:0000313" key="11">
    <source>
        <dbReference type="Proteomes" id="UP000555552"/>
    </source>
</evidence>
<name>A0A849BPS2_9ACTN</name>
<dbReference type="InterPro" id="IPR032312">
    <property type="entry name" value="LacZ_4"/>
</dbReference>
<dbReference type="InterPro" id="IPR008979">
    <property type="entry name" value="Galactose-bd-like_sf"/>
</dbReference>
<dbReference type="InterPro" id="IPR050347">
    <property type="entry name" value="Bact_Beta-galactosidase"/>
</dbReference>
<dbReference type="InterPro" id="IPR006101">
    <property type="entry name" value="Glyco_hydro_2"/>
</dbReference>
<feature type="non-terminal residue" evidence="10">
    <location>
        <position position="677"/>
    </location>
</feature>
<dbReference type="Pfam" id="PF02837">
    <property type="entry name" value="Glyco_hydro_2_N"/>
    <property type="match status" value="1"/>
</dbReference>
<dbReference type="SUPFAM" id="SSF49785">
    <property type="entry name" value="Galactose-binding domain-like"/>
    <property type="match status" value="1"/>
</dbReference>
<feature type="domain" description="Glycosyl hydrolases family 2 sugar binding" evidence="8">
    <location>
        <begin position="34"/>
        <end position="216"/>
    </location>
</feature>